<evidence type="ECO:0000313" key="2">
    <source>
        <dbReference type="EMBL" id="ADY57795.1"/>
    </source>
</evidence>
<dbReference type="AlphaFoldDB" id="F0SNG1"/>
<protein>
    <submittedName>
        <fullName evidence="2">Uncharacterized protein</fullName>
    </submittedName>
</protein>
<dbReference type="Proteomes" id="UP000006860">
    <property type="component" value="Chromosome"/>
</dbReference>
<proteinExistence type="predicted"/>
<reference evidence="3" key="1">
    <citation type="submission" date="2011-02" db="EMBL/GenBank/DDBJ databases">
        <title>The complete genome of Planctomyces brasiliensis DSM 5305.</title>
        <authorList>
            <person name="Lucas S."/>
            <person name="Copeland A."/>
            <person name="Lapidus A."/>
            <person name="Bruce D."/>
            <person name="Goodwin L."/>
            <person name="Pitluck S."/>
            <person name="Kyrpides N."/>
            <person name="Mavromatis K."/>
            <person name="Pagani I."/>
            <person name="Ivanova N."/>
            <person name="Ovchinnikova G."/>
            <person name="Lu M."/>
            <person name="Detter J.C."/>
            <person name="Han C."/>
            <person name="Land M."/>
            <person name="Hauser L."/>
            <person name="Markowitz V."/>
            <person name="Cheng J.-F."/>
            <person name="Hugenholtz P."/>
            <person name="Woyke T."/>
            <person name="Wu D."/>
            <person name="Tindall B."/>
            <person name="Pomrenke H.G."/>
            <person name="Brambilla E."/>
            <person name="Klenk H.-P."/>
            <person name="Eisen J.A."/>
        </authorList>
    </citation>
    <scope>NUCLEOTIDE SEQUENCE [LARGE SCALE GENOMIC DNA]</scope>
    <source>
        <strain evidence="3">ATCC 49424 / DSM 5305 / JCM 21570 / NBRC 103401 / IFAM 1448</strain>
    </source>
</reference>
<sequence>MNEQGFNSVRTLCTRMFYLNLLLFLIALSGLLFVVIQTIRENARSPHEQSFIFSLIAGSPCLLFLAANSYAFFKCKTHWQTQKTSRRLG</sequence>
<name>F0SNG1_RUBBR</name>
<evidence type="ECO:0000256" key="1">
    <source>
        <dbReference type="SAM" id="Phobius"/>
    </source>
</evidence>
<keyword evidence="1" id="KW-0472">Membrane</keyword>
<feature type="transmembrane region" description="Helical" evidence="1">
    <location>
        <begin position="51"/>
        <end position="73"/>
    </location>
</feature>
<organism evidence="2 3">
    <name type="scientific">Rubinisphaera brasiliensis (strain ATCC 49424 / DSM 5305 / JCM 21570 / IAM 15109 / NBRC 103401 / IFAM 1448)</name>
    <name type="common">Planctomyces brasiliensis</name>
    <dbReference type="NCBI Taxonomy" id="756272"/>
    <lineage>
        <taxon>Bacteria</taxon>
        <taxon>Pseudomonadati</taxon>
        <taxon>Planctomycetota</taxon>
        <taxon>Planctomycetia</taxon>
        <taxon>Planctomycetales</taxon>
        <taxon>Planctomycetaceae</taxon>
        <taxon>Rubinisphaera</taxon>
    </lineage>
</organism>
<accession>F0SNG1</accession>
<feature type="transmembrane region" description="Helical" evidence="1">
    <location>
        <begin position="17"/>
        <end position="39"/>
    </location>
</feature>
<keyword evidence="1" id="KW-1133">Transmembrane helix</keyword>
<gene>
    <name evidence="2" type="ordered locus">Plabr_0165</name>
</gene>
<dbReference type="HOGENOM" id="CLU_2452746_0_0_0"/>
<dbReference type="STRING" id="756272.Plabr_0165"/>
<dbReference type="KEGG" id="pbs:Plabr_0165"/>
<keyword evidence="1" id="KW-0812">Transmembrane</keyword>
<evidence type="ECO:0000313" key="3">
    <source>
        <dbReference type="Proteomes" id="UP000006860"/>
    </source>
</evidence>
<dbReference type="EMBL" id="CP002546">
    <property type="protein sequence ID" value="ADY57795.1"/>
    <property type="molecule type" value="Genomic_DNA"/>
</dbReference>
<keyword evidence="3" id="KW-1185">Reference proteome</keyword>